<reference evidence="1 2" key="1">
    <citation type="submission" date="2020-08" db="EMBL/GenBank/DDBJ databases">
        <title>A Genomic Blueprint of the Chicken Gut Microbiome.</title>
        <authorList>
            <person name="Gilroy R."/>
            <person name="Ravi A."/>
            <person name="Getino M."/>
            <person name="Pursley I."/>
            <person name="Horton D.L."/>
            <person name="Alikhan N.-F."/>
            <person name="Baker D."/>
            <person name="Gharbi K."/>
            <person name="Hall N."/>
            <person name="Watson M."/>
            <person name="Adriaenssens E.M."/>
            <person name="Foster-Nyarko E."/>
            <person name="Jarju S."/>
            <person name="Secka A."/>
            <person name="Antonio M."/>
            <person name="Oren A."/>
            <person name="Chaudhuri R."/>
            <person name="La Ragione R.M."/>
            <person name="Hildebrand F."/>
            <person name="Pallen M.J."/>
        </authorList>
    </citation>
    <scope>NUCLEOTIDE SEQUENCE [LARGE SCALE GENOMIC DNA]</scope>
    <source>
        <strain evidence="1 2">Sa2CVA6</strain>
    </source>
</reference>
<sequence length="108" mass="12005">MLNVENQKSTYSTIVSDGALALSRQIQKACFMHPAHPGTITMDRFTFVPRAQQAQDAGFVSQLSIDSGEGTARYQRFFTFKPVFASAENAVAYAMEQASHWMKHKSLA</sequence>
<protein>
    <submittedName>
        <fullName evidence="1">Uncharacterized protein</fullName>
    </submittedName>
</protein>
<dbReference type="EMBL" id="JACSQK010000006">
    <property type="protein sequence ID" value="MBD7961562.1"/>
    <property type="molecule type" value="Genomic_DNA"/>
</dbReference>
<dbReference type="Proteomes" id="UP000634919">
    <property type="component" value="Unassembled WGS sequence"/>
</dbReference>
<keyword evidence="2" id="KW-1185">Reference proteome</keyword>
<organism evidence="1 2">
    <name type="scientific">Comamonas avium</name>
    <dbReference type="NCBI Taxonomy" id="2762231"/>
    <lineage>
        <taxon>Bacteria</taxon>
        <taxon>Pseudomonadati</taxon>
        <taxon>Pseudomonadota</taxon>
        <taxon>Betaproteobacteria</taxon>
        <taxon>Burkholderiales</taxon>
        <taxon>Comamonadaceae</taxon>
        <taxon>Comamonas</taxon>
    </lineage>
</organism>
<accession>A0ABR8SDN5</accession>
<comment type="caution">
    <text evidence="1">The sequence shown here is derived from an EMBL/GenBank/DDBJ whole genome shotgun (WGS) entry which is preliminary data.</text>
</comment>
<evidence type="ECO:0000313" key="2">
    <source>
        <dbReference type="Proteomes" id="UP000634919"/>
    </source>
</evidence>
<name>A0ABR8SDN5_9BURK</name>
<evidence type="ECO:0000313" key="1">
    <source>
        <dbReference type="EMBL" id="MBD7961562.1"/>
    </source>
</evidence>
<gene>
    <name evidence="1" type="ORF">H9646_13880</name>
</gene>
<dbReference type="RefSeq" id="WP_191723956.1">
    <property type="nucleotide sequence ID" value="NZ_JACSQK010000006.1"/>
</dbReference>
<proteinExistence type="predicted"/>